<organism evidence="2 3">
    <name type="scientific">Lunatimonas lonarensis</name>
    <dbReference type="NCBI Taxonomy" id="1232681"/>
    <lineage>
        <taxon>Bacteria</taxon>
        <taxon>Pseudomonadati</taxon>
        <taxon>Bacteroidota</taxon>
        <taxon>Cytophagia</taxon>
        <taxon>Cytophagales</taxon>
        <taxon>Cyclobacteriaceae</taxon>
    </lineage>
</organism>
<protein>
    <submittedName>
        <fullName evidence="2">Uncharacterized protein</fullName>
    </submittedName>
</protein>
<dbReference type="STRING" id="1232681.ADIS_2635"/>
<dbReference type="EMBL" id="AQHR01000071">
    <property type="protein sequence ID" value="EON76889.1"/>
    <property type="molecule type" value="Genomic_DNA"/>
</dbReference>
<evidence type="ECO:0000313" key="2">
    <source>
        <dbReference type="EMBL" id="EON76889.1"/>
    </source>
</evidence>
<reference evidence="2 3" key="1">
    <citation type="submission" date="2013-02" db="EMBL/GenBank/DDBJ databases">
        <title>A novel strain isolated from Lonar lake, Maharashtra, India.</title>
        <authorList>
            <person name="Singh A."/>
        </authorList>
    </citation>
    <scope>NUCLEOTIDE SEQUENCE [LARGE SCALE GENOMIC DNA]</scope>
    <source>
        <strain evidence="2 3">AK24</strain>
    </source>
</reference>
<gene>
    <name evidence="2" type="ORF">ADIS_2635</name>
</gene>
<name>R7ZSA8_9BACT</name>
<feature type="compositionally biased region" description="Basic and acidic residues" evidence="1">
    <location>
        <begin position="11"/>
        <end position="26"/>
    </location>
</feature>
<comment type="caution">
    <text evidence="2">The sequence shown here is derived from an EMBL/GenBank/DDBJ whole genome shotgun (WGS) entry which is preliminary data.</text>
</comment>
<dbReference type="Proteomes" id="UP000013909">
    <property type="component" value="Unassembled WGS sequence"/>
</dbReference>
<evidence type="ECO:0000256" key="1">
    <source>
        <dbReference type="SAM" id="MobiDB-lite"/>
    </source>
</evidence>
<dbReference type="AlphaFoldDB" id="R7ZSA8"/>
<accession>R7ZSA8</accession>
<feature type="region of interest" description="Disordered" evidence="1">
    <location>
        <begin position="1"/>
        <end position="47"/>
    </location>
</feature>
<evidence type="ECO:0000313" key="3">
    <source>
        <dbReference type="Proteomes" id="UP000013909"/>
    </source>
</evidence>
<sequence length="47" mass="4987">MGGRTASMGEPEIKRQLGAETPRPDNEQEAGLPIKKPKPVGMGLSEP</sequence>
<proteinExistence type="predicted"/>
<keyword evidence="3" id="KW-1185">Reference proteome</keyword>